<dbReference type="EC" id="2.3.1.16" evidence="7"/>
<dbReference type="SUPFAM" id="SSF53901">
    <property type="entry name" value="Thiolase-like"/>
    <property type="match status" value="2"/>
</dbReference>
<dbReference type="InterPro" id="IPR016039">
    <property type="entry name" value="Thiolase-like"/>
</dbReference>
<dbReference type="GO" id="GO:0003988">
    <property type="term" value="F:acetyl-CoA C-acyltransferase activity"/>
    <property type="evidence" value="ECO:0007669"/>
    <property type="project" value="UniProtKB-EC"/>
</dbReference>
<dbReference type="InterPro" id="IPR020610">
    <property type="entry name" value="Thiolase_AS"/>
</dbReference>
<dbReference type="InterPro" id="IPR002155">
    <property type="entry name" value="Thiolase"/>
</dbReference>
<dbReference type="Pfam" id="PF00108">
    <property type="entry name" value="Thiolase_N"/>
    <property type="match status" value="1"/>
</dbReference>
<evidence type="ECO:0000259" key="5">
    <source>
        <dbReference type="Pfam" id="PF00108"/>
    </source>
</evidence>
<dbReference type="NCBIfam" id="NF006552">
    <property type="entry name" value="PRK09051.1"/>
    <property type="match status" value="1"/>
</dbReference>
<comment type="similarity">
    <text evidence="1 4">Belongs to the thiolase-like superfamily. Thiolase family.</text>
</comment>
<accession>A0ABW9Y9Q2</accession>
<gene>
    <name evidence="7" type="ORF">GU920_16685</name>
</gene>
<keyword evidence="3 4" id="KW-0012">Acyltransferase</keyword>
<evidence type="ECO:0000256" key="2">
    <source>
        <dbReference type="ARBA" id="ARBA00022679"/>
    </source>
</evidence>
<name>A0ABW9Y9Q2_9RHOB</name>
<evidence type="ECO:0000256" key="1">
    <source>
        <dbReference type="ARBA" id="ARBA00010982"/>
    </source>
</evidence>
<dbReference type="RefSeq" id="WP_161768254.1">
    <property type="nucleotide sequence ID" value="NZ_JAAATW010000004.1"/>
</dbReference>
<sequence>MTDIFILSGARTAIGSFGGSLSTVPPIDLATTAAKAALSRAGVEGTAIGTTVFGHVINTEPRDMYLSRVAAMQAGVPQEVPAMNVNRLCGSGVQAVVSGVQALLAGDADTALVGGAECMSRSPHTLPIARFGQKMGDTRAIDMMTGALTCPFGTGHMGVTAENVAAAHGISRADQDAFALESQRRAARALAEGWFQAEITPVEVATRKGPTVFDRDEHPKDSTPEALAALKPVFQKDGTVTAGNASGINDGAAALILSRGRRDGARARIMGYAVAGVDPRVMGLGPIPATQALCAKLGMTPQDFDIVESNEAFAAQALAVTRALDLDAEKVNPSGGAIALGHPVGATGAILVVKALHTLERTGQGTALVTMCIGGGQGISLAIERV</sequence>
<dbReference type="PANTHER" id="PTHR18919">
    <property type="entry name" value="ACETYL-COA C-ACYLTRANSFERASE"/>
    <property type="match status" value="1"/>
</dbReference>
<evidence type="ECO:0000313" key="7">
    <source>
        <dbReference type="EMBL" id="NBE09183.1"/>
    </source>
</evidence>
<dbReference type="Pfam" id="PF02803">
    <property type="entry name" value="Thiolase_C"/>
    <property type="match status" value="1"/>
</dbReference>
<evidence type="ECO:0000259" key="6">
    <source>
        <dbReference type="Pfam" id="PF02803"/>
    </source>
</evidence>
<reference evidence="8" key="1">
    <citation type="submission" date="2020-01" db="EMBL/GenBank/DDBJ databases">
        <title>Sphingomonas sp. strain CSW-10.</title>
        <authorList>
            <person name="Chen W.-M."/>
        </authorList>
    </citation>
    <scope>NUCLEOTIDE SEQUENCE [LARGE SCALE GENOMIC DNA]</scope>
    <source>
        <strain evidence="8">CCP-1</strain>
    </source>
</reference>
<evidence type="ECO:0000256" key="3">
    <source>
        <dbReference type="ARBA" id="ARBA00023315"/>
    </source>
</evidence>
<dbReference type="PANTHER" id="PTHR18919:SF107">
    <property type="entry name" value="ACETYL-COA ACETYLTRANSFERASE, CYTOSOLIC"/>
    <property type="match status" value="1"/>
</dbReference>
<dbReference type="InterPro" id="IPR020613">
    <property type="entry name" value="Thiolase_CS"/>
</dbReference>
<dbReference type="Proteomes" id="UP001517376">
    <property type="component" value="Unassembled WGS sequence"/>
</dbReference>
<dbReference type="Gene3D" id="3.40.47.10">
    <property type="match status" value="2"/>
</dbReference>
<evidence type="ECO:0000256" key="4">
    <source>
        <dbReference type="RuleBase" id="RU003557"/>
    </source>
</evidence>
<proteinExistence type="inferred from homology"/>
<evidence type="ECO:0000313" key="8">
    <source>
        <dbReference type="Proteomes" id="UP001517376"/>
    </source>
</evidence>
<feature type="domain" description="Thiolase N-terminal" evidence="5">
    <location>
        <begin position="4"/>
        <end position="258"/>
    </location>
</feature>
<comment type="caution">
    <text evidence="7">The sequence shown here is derived from an EMBL/GenBank/DDBJ whole genome shotgun (WGS) entry which is preliminary data.</text>
</comment>
<dbReference type="InterPro" id="IPR020615">
    <property type="entry name" value="Thiolase_acyl_enz_int_AS"/>
</dbReference>
<dbReference type="NCBIfam" id="TIGR01930">
    <property type="entry name" value="AcCoA-C-Actrans"/>
    <property type="match status" value="1"/>
</dbReference>
<dbReference type="InterPro" id="IPR020617">
    <property type="entry name" value="Thiolase_C"/>
</dbReference>
<keyword evidence="8" id="KW-1185">Reference proteome</keyword>
<dbReference type="EMBL" id="JAAATW010000004">
    <property type="protein sequence ID" value="NBE09183.1"/>
    <property type="molecule type" value="Genomic_DNA"/>
</dbReference>
<dbReference type="CDD" id="cd00751">
    <property type="entry name" value="thiolase"/>
    <property type="match status" value="1"/>
</dbReference>
<dbReference type="PROSITE" id="PS00098">
    <property type="entry name" value="THIOLASE_1"/>
    <property type="match status" value="1"/>
</dbReference>
<dbReference type="PIRSF" id="PIRSF000429">
    <property type="entry name" value="Ac-CoA_Ac_transf"/>
    <property type="match status" value="1"/>
</dbReference>
<dbReference type="PROSITE" id="PS00099">
    <property type="entry name" value="THIOLASE_3"/>
    <property type="match status" value="1"/>
</dbReference>
<dbReference type="InterPro" id="IPR020616">
    <property type="entry name" value="Thiolase_N"/>
</dbReference>
<organism evidence="7 8">
    <name type="scientific">Paragemmobacter ruber</name>
    <dbReference type="NCBI Taxonomy" id="1985673"/>
    <lineage>
        <taxon>Bacteria</taxon>
        <taxon>Pseudomonadati</taxon>
        <taxon>Pseudomonadota</taxon>
        <taxon>Alphaproteobacteria</taxon>
        <taxon>Rhodobacterales</taxon>
        <taxon>Paracoccaceae</taxon>
        <taxon>Paragemmobacter</taxon>
    </lineage>
</organism>
<keyword evidence="2 4" id="KW-0808">Transferase</keyword>
<feature type="domain" description="Thiolase C-terminal" evidence="6">
    <location>
        <begin position="266"/>
        <end position="385"/>
    </location>
</feature>
<protein>
    <submittedName>
        <fullName evidence="7">Acetyl-CoA C-acyltransferase</fullName>
        <ecNumber evidence="7">2.3.1.16</ecNumber>
    </submittedName>
</protein>
<dbReference type="PROSITE" id="PS00737">
    <property type="entry name" value="THIOLASE_2"/>
    <property type="match status" value="1"/>
</dbReference>